<gene>
    <name evidence="2" type="ORF">Pla8534_50360</name>
</gene>
<sequence>MISENRKKYRLAQLISAVTGYLGALLAMFGGVTGWNVTAAIGAAIFALGFCSVLGVGVLVWFRDVK</sequence>
<keyword evidence="1" id="KW-0472">Membrane</keyword>
<keyword evidence="1" id="KW-0812">Transmembrane</keyword>
<organism evidence="2 3">
    <name type="scientific">Lignipirellula cremea</name>
    <dbReference type="NCBI Taxonomy" id="2528010"/>
    <lineage>
        <taxon>Bacteria</taxon>
        <taxon>Pseudomonadati</taxon>
        <taxon>Planctomycetota</taxon>
        <taxon>Planctomycetia</taxon>
        <taxon>Pirellulales</taxon>
        <taxon>Pirellulaceae</taxon>
        <taxon>Lignipirellula</taxon>
    </lineage>
</organism>
<keyword evidence="3" id="KW-1185">Reference proteome</keyword>
<reference evidence="2 3" key="1">
    <citation type="submission" date="2019-02" db="EMBL/GenBank/DDBJ databases">
        <title>Deep-cultivation of Planctomycetes and their phenomic and genomic characterization uncovers novel biology.</title>
        <authorList>
            <person name="Wiegand S."/>
            <person name="Jogler M."/>
            <person name="Boedeker C."/>
            <person name="Pinto D."/>
            <person name="Vollmers J."/>
            <person name="Rivas-Marin E."/>
            <person name="Kohn T."/>
            <person name="Peeters S.H."/>
            <person name="Heuer A."/>
            <person name="Rast P."/>
            <person name="Oberbeckmann S."/>
            <person name="Bunk B."/>
            <person name="Jeske O."/>
            <person name="Meyerdierks A."/>
            <person name="Storesund J.E."/>
            <person name="Kallscheuer N."/>
            <person name="Luecker S."/>
            <person name="Lage O.M."/>
            <person name="Pohl T."/>
            <person name="Merkel B.J."/>
            <person name="Hornburger P."/>
            <person name="Mueller R.-W."/>
            <person name="Bruemmer F."/>
            <person name="Labrenz M."/>
            <person name="Spormann A.M."/>
            <person name="Op den Camp H."/>
            <person name="Overmann J."/>
            <person name="Amann R."/>
            <person name="Jetten M.S.M."/>
            <person name="Mascher T."/>
            <person name="Medema M.H."/>
            <person name="Devos D.P."/>
            <person name="Kaster A.-K."/>
            <person name="Ovreas L."/>
            <person name="Rohde M."/>
            <person name="Galperin M.Y."/>
            <person name="Jogler C."/>
        </authorList>
    </citation>
    <scope>NUCLEOTIDE SEQUENCE [LARGE SCALE GENOMIC DNA]</scope>
    <source>
        <strain evidence="2 3">Pla85_3_4</strain>
    </source>
</reference>
<evidence type="ECO:0000256" key="1">
    <source>
        <dbReference type="SAM" id="Phobius"/>
    </source>
</evidence>
<proteinExistence type="predicted"/>
<feature type="transmembrane region" description="Helical" evidence="1">
    <location>
        <begin position="12"/>
        <end position="33"/>
    </location>
</feature>
<dbReference type="RefSeq" id="WP_145055979.1">
    <property type="nucleotide sequence ID" value="NZ_CP036433.1"/>
</dbReference>
<evidence type="ECO:0000313" key="2">
    <source>
        <dbReference type="EMBL" id="QDU97191.1"/>
    </source>
</evidence>
<keyword evidence="1" id="KW-1133">Transmembrane helix</keyword>
<dbReference type="EMBL" id="CP036433">
    <property type="protein sequence ID" value="QDU97191.1"/>
    <property type="molecule type" value="Genomic_DNA"/>
</dbReference>
<feature type="transmembrane region" description="Helical" evidence="1">
    <location>
        <begin position="39"/>
        <end position="62"/>
    </location>
</feature>
<name>A0A518DZF7_9BACT</name>
<accession>A0A518DZF7</accession>
<evidence type="ECO:0000313" key="3">
    <source>
        <dbReference type="Proteomes" id="UP000317648"/>
    </source>
</evidence>
<protein>
    <submittedName>
        <fullName evidence="2">Uncharacterized protein</fullName>
    </submittedName>
</protein>
<dbReference type="Proteomes" id="UP000317648">
    <property type="component" value="Chromosome"/>
</dbReference>
<dbReference type="KEGG" id="lcre:Pla8534_50360"/>
<dbReference type="AlphaFoldDB" id="A0A518DZF7"/>